<proteinExistence type="inferred from homology"/>
<evidence type="ECO:0000256" key="3">
    <source>
        <dbReference type="ARBA" id="ARBA00022793"/>
    </source>
</evidence>
<evidence type="ECO:0000256" key="8">
    <source>
        <dbReference type="RuleBase" id="RU000512"/>
    </source>
</evidence>
<dbReference type="PANTHER" id="PTHR32119">
    <property type="entry name" value="OROTIDINE 5'-PHOSPHATE DECARBOXYLASE"/>
    <property type="match status" value="1"/>
</dbReference>
<evidence type="ECO:0000259" key="9">
    <source>
        <dbReference type="SMART" id="SM00934"/>
    </source>
</evidence>
<sequence>MISSIEDWNNMNPLMAPGLAANVTSPVLVALDFATADAALAFASRLDPLQCRLKVGKELFTAAGPQLLQQLQARGFQVFLDLKFHDIPNTVAHACKMAAEAGVWMVNVHASGGRRMMTAAAEALAQYSQRPLLIAVTVLTSMEASDLAEIGITVPPQEQVLRLAHLTKDSGLDGVVCSAQEASLLKTELGRDFKLVTPGIRLADSAADDQRRVMTPVAALQAGADYLVIGRPITQAADPLAALAAINVDIQSYLATKA</sequence>
<reference evidence="11" key="1">
    <citation type="journal article" date="2019" name="Int. J. Syst. Evol. Microbiol.">
        <title>The Global Catalogue of Microorganisms (GCM) 10K type strain sequencing project: providing services to taxonomists for standard genome sequencing and annotation.</title>
        <authorList>
            <consortium name="The Broad Institute Genomics Platform"/>
            <consortium name="The Broad Institute Genome Sequencing Center for Infectious Disease"/>
            <person name="Wu L."/>
            <person name="Ma J."/>
        </authorList>
    </citation>
    <scope>NUCLEOTIDE SEQUENCE [LARGE SCALE GENOMIC DNA]</scope>
    <source>
        <strain evidence="11">KCTC 32041</strain>
    </source>
</reference>
<evidence type="ECO:0000256" key="1">
    <source>
        <dbReference type="ARBA" id="ARBA00002356"/>
    </source>
</evidence>
<organism evidence="10 11">
    <name type="scientific">Vogesella alkaliphila</name>
    <dbReference type="NCBI Taxonomy" id="1193621"/>
    <lineage>
        <taxon>Bacteria</taxon>
        <taxon>Pseudomonadati</taxon>
        <taxon>Pseudomonadota</taxon>
        <taxon>Betaproteobacteria</taxon>
        <taxon>Neisseriales</taxon>
        <taxon>Chromobacteriaceae</taxon>
        <taxon>Vogesella</taxon>
    </lineage>
</organism>
<dbReference type="InterPro" id="IPR047596">
    <property type="entry name" value="OMPdecase_bac"/>
</dbReference>
<dbReference type="InterPro" id="IPR014732">
    <property type="entry name" value="OMPdecase"/>
</dbReference>
<dbReference type="Proteomes" id="UP000600877">
    <property type="component" value="Unassembled WGS sequence"/>
</dbReference>
<comment type="similarity">
    <text evidence="7">Belongs to the OMP decarboxylase family. Type 1 subfamily.</text>
</comment>
<evidence type="ECO:0000256" key="6">
    <source>
        <dbReference type="ARBA" id="ARBA00049157"/>
    </source>
</evidence>
<feature type="binding site" evidence="7">
    <location>
        <position position="54"/>
    </location>
    <ligand>
        <name>substrate</name>
    </ligand>
</feature>
<evidence type="ECO:0000313" key="11">
    <source>
        <dbReference type="Proteomes" id="UP000600877"/>
    </source>
</evidence>
<keyword evidence="5 7" id="KW-0456">Lyase</keyword>
<dbReference type="NCBIfam" id="TIGR01740">
    <property type="entry name" value="pyrF"/>
    <property type="match status" value="1"/>
</dbReference>
<comment type="caution">
    <text evidence="10">The sequence shown here is derived from an EMBL/GenBank/DDBJ whole genome shotgun (WGS) entry which is preliminary data.</text>
</comment>
<feature type="domain" description="Orotidine 5'-phosphate decarboxylase" evidence="9">
    <location>
        <begin position="26"/>
        <end position="246"/>
    </location>
</feature>
<feature type="binding site" evidence="7">
    <location>
        <position position="230"/>
    </location>
    <ligand>
        <name>substrate</name>
    </ligand>
</feature>
<dbReference type="HAMAP" id="MF_01200_B">
    <property type="entry name" value="OMPdecase_type1_B"/>
    <property type="match status" value="1"/>
</dbReference>
<name>A0ABQ2YW76_9NEIS</name>
<dbReference type="SUPFAM" id="SSF51366">
    <property type="entry name" value="Ribulose-phoshate binding barrel"/>
    <property type="match status" value="1"/>
</dbReference>
<dbReference type="SMART" id="SM00934">
    <property type="entry name" value="OMPdecase"/>
    <property type="match status" value="1"/>
</dbReference>
<dbReference type="PANTHER" id="PTHR32119:SF2">
    <property type="entry name" value="OROTIDINE 5'-PHOSPHATE DECARBOXYLASE"/>
    <property type="match status" value="1"/>
</dbReference>
<dbReference type="InterPro" id="IPR018089">
    <property type="entry name" value="OMPdecase_AS"/>
</dbReference>
<keyword evidence="4 7" id="KW-0665">Pyrimidine biosynthesis</keyword>
<evidence type="ECO:0000256" key="7">
    <source>
        <dbReference type="HAMAP-Rule" id="MF_01200"/>
    </source>
</evidence>
<keyword evidence="3 7" id="KW-0210">Decarboxylase</keyword>
<evidence type="ECO:0000256" key="2">
    <source>
        <dbReference type="ARBA" id="ARBA00004861"/>
    </source>
</evidence>
<comment type="catalytic activity">
    <reaction evidence="6 7 8">
        <text>orotidine 5'-phosphate + H(+) = UMP + CO2</text>
        <dbReference type="Rhea" id="RHEA:11596"/>
        <dbReference type="ChEBI" id="CHEBI:15378"/>
        <dbReference type="ChEBI" id="CHEBI:16526"/>
        <dbReference type="ChEBI" id="CHEBI:57538"/>
        <dbReference type="ChEBI" id="CHEBI:57865"/>
        <dbReference type="EC" id="4.1.1.23"/>
    </reaction>
</comment>
<dbReference type="EMBL" id="BMYW01000007">
    <property type="protein sequence ID" value="GGX94527.1"/>
    <property type="molecule type" value="Genomic_DNA"/>
</dbReference>
<protein>
    <recommendedName>
        <fullName evidence="7">Orotidine 5'-phosphate decarboxylase</fullName>
        <ecNumber evidence="7">4.1.1.23</ecNumber>
    </recommendedName>
    <alternativeName>
        <fullName evidence="7">OMP decarboxylase</fullName>
        <shortName evidence="7">OMPDCase</shortName>
        <shortName evidence="7">OMPdecase</shortName>
    </alternativeName>
</protein>
<evidence type="ECO:0000313" key="10">
    <source>
        <dbReference type="EMBL" id="GGX94527.1"/>
    </source>
</evidence>
<dbReference type="InterPro" id="IPR011060">
    <property type="entry name" value="RibuloseP-bd_barrel"/>
</dbReference>
<keyword evidence="11" id="KW-1185">Reference proteome</keyword>
<comment type="pathway">
    <text evidence="2 7 8">Pyrimidine metabolism; UMP biosynthesis via de novo pathway; UMP from orotate: step 2/2.</text>
</comment>
<dbReference type="Pfam" id="PF00215">
    <property type="entry name" value="OMPdecase"/>
    <property type="match status" value="1"/>
</dbReference>
<feature type="binding site" evidence="7">
    <location>
        <position position="231"/>
    </location>
    <ligand>
        <name>substrate</name>
    </ligand>
</feature>
<evidence type="ECO:0000256" key="5">
    <source>
        <dbReference type="ARBA" id="ARBA00023239"/>
    </source>
</evidence>
<feature type="binding site" evidence="7">
    <location>
        <position position="140"/>
    </location>
    <ligand>
        <name>substrate</name>
    </ligand>
</feature>
<feature type="binding site" evidence="7">
    <location>
        <position position="32"/>
    </location>
    <ligand>
        <name>substrate</name>
    </ligand>
</feature>
<accession>A0ABQ2YW76</accession>
<dbReference type="NCBIfam" id="NF001273">
    <property type="entry name" value="PRK00230.1"/>
    <property type="match status" value="1"/>
</dbReference>
<comment type="function">
    <text evidence="1 7">Catalyzes the decarboxylation of orotidine 5'-monophosphate (OMP) to uridine 5'-monophosphate (UMP).</text>
</comment>
<evidence type="ECO:0000256" key="4">
    <source>
        <dbReference type="ARBA" id="ARBA00022975"/>
    </source>
</evidence>
<comment type="subunit">
    <text evidence="7">Homodimer.</text>
</comment>
<dbReference type="InterPro" id="IPR001754">
    <property type="entry name" value="OMPdeCOase_dom"/>
</dbReference>
<dbReference type="InterPro" id="IPR013785">
    <property type="entry name" value="Aldolase_TIM"/>
</dbReference>
<dbReference type="EC" id="4.1.1.23" evidence="7"/>
<gene>
    <name evidence="7 10" type="primary">pyrF</name>
    <name evidence="10" type="ORF">GCM10011290_23030</name>
</gene>
<feature type="binding site" evidence="7">
    <location>
        <position position="210"/>
    </location>
    <ligand>
        <name>substrate</name>
    </ligand>
</feature>
<dbReference type="CDD" id="cd04725">
    <property type="entry name" value="OMP_decarboxylase_like"/>
    <property type="match status" value="1"/>
</dbReference>
<feature type="binding site" evidence="7">
    <location>
        <position position="201"/>
    </location>
    <ligand>
        <name>substrate</name>
    </ligand>
</feature>
<dbReference type="Gene3D" id="3.20.20.70">
    <property type="entry name" value="Aldolase class I"/>
    <property type="match status" value="1"/>
</dbReference>
<feature type="active site" description="Proton donor" evidence="7">
    <location>
        <position position="83"/>
    </location>
</feature>
<feature type="binding site" evidence="7">
    <location>
        <begin position="81"/>
        <end position="90"/>
    </location>
    <ligand>
        <name>substrate</name>
    </ligand>
</feature>
<dbReference type="PROSITE" id="PS00156">
    <property type="entry name" value="OMPDECASE"/>
    <property type="match status" value="1"/>
</dbReference>